<keyword evidence="1" id="KW-0934">Plastid</keyword>
<evidence type="ECO:0000313" key="1">
    <source>
        <dbReference type="EMBL" id="AOH77128.1"/>
    </source>
</evidence>
<dbReference type="AlphaFoldDB" id="A0A1C8XRL5"/>
<sequence length="99" mass="10973">MVSNKRNSKKQNSNFVLKKEKGFGLFSKVPSYVTFSQAGNNPSTTGLTRTGSNVTNTQPVQVNTEGVFFNINAPKVMPVSNRFKYSSFEECSFYPVSFG</sequence>
<name>A0A1C8XRL5_DUNSA</name>
<dbReference type="EMBL" id="KX530454">
    <property type="protein sequence ID" value="AOH77128.1"/>
    <property type="molecule type" value="Genomic_DNA"/>
</dbReference>
<protein>
    <submittedName>
        <fullName evidence="1">Putative encoded protein</fullName>
    </submittedName>
</protein>
<gene>
    <name evidence="1" type="primary">orf99</name>
</gene>
<reference evidence="1" key="1">
    <citation type="submission" date="2016-07" db="EMBL/GenBank/DDBJ databases">
        <title>The complete chloroplast genome of Dunaliella salina strain SQ.</title>
        <authorList>
            <person name="Lopez H."/>
            <person name="Magdaleno D.A."/>
            <person name="Stephano J.L."/>
        </authorList>
    </citation>
    <scope>NUCLEOTIDE SEQUENCE</scope>
    <source>
        <strain evidence="1">SQ</strain>
    </source>
</reference>
<keyword evidence="1" id="KW-0150">Chloroplast</keyword>
<organism evidence="1">
    <name type="scientific">Dunaliella salina</name>
    <name type="common">Green alga</name>
    <name type="synonym">Protococcus salinus</name>
    <dbReference type="NCBI Taxonomy" id="3046"/>
    <lineage>
        <taxon>Eukaryota</taxon>
        <taxon>Viridiplantae</taxon>
        <taxon>Chlorophyta</taxon>
        <taxon>core chlorophytes</taxon>
        <taxon>Chlorophyceae</taxon>
        <taxon>CS clade</taxon>
        <taxon>Chlamydomonadales</taxon>
        <taxon>Dunaliellaceae</taxon>
        <taxon>Dunaliella</taxon>
    </lineage>
</organism>
<proteinExistence type="predicted"/>
<accession>A0A1C8XRL5</accession>
<geneLocation type="chloroplast" evidence="1"/>